<proteinExistence type="inferred from homology"/>
<organism evidence="9 10">
    <name type="scientific">Coniochaeta ligniaria NRRL 30616</name>
    <dbReference type="NCBI Taxonomy" id="1408157"/>
    <lineage>
        <taxon>Eukaryota</taxon>
        <taxon>Fungi</taxon>
        <taxon>Dikarya</taxon>
        <taxon>Ascomycota</taxon>
        <taxon>Pezizomycotina</taxon>
        <taxon>Sordariomycetes</taxon>
        <taxon>Sordariomycetidae</taxon>
        <taxon>Coniochaetales</taxon>
        <taxon>Coniochaetaceae</taxon>
        <taxon>Coniochaeta</taxon>
    </lineage>
</organism>
<feature type="transmembrane region" description="Helical" evidence="7">
    <location>
        <begin position="266"/>
        <end position="292"/>
    </location>
</feature>
<keyword evidence="6 7" id="KW-0472">Membrane</keyword>
<accession>A0A1J7IFR2</accession>
<keyword evidence="3" id="KW-0813">Transport</keyword>
<feature type="transmembrane region" description="Helical" evidence="7">
    <location>
        <begin position="342"/>
        <end position="366"/>
    </location>
</feature>
<feature type="transmembrane region" description="Helical" evidence="7">
    <location>
        <begin position="298"/>
        <end position="321"/>
    </location>
</feature>
<dbReference type="FunFam" id="1.20.1250.20:FF:000429">
    <property type="entry name" value="MFS drug efflux transporter, putative"/>
    <property type="match status" value="1"/>
</dbReference>
<dbReference type="SUPFAM" id="SSF103473">
    <property type="entry name" value="MFS general substrate transporter"/>
    <property type="match status" value="1"/>
</dbReference>
<reference evidence="9 10" key="1">
    <citation type="submission" date="2016-10" db="EMBL/GenBank/DDBJ databases">
        <title>Draft genome sequence of Coniochaeta ligniaria NRRL30616, a lignocellulolytic fungus for bioabatement of inhibitors in plant biomass hydrolysates.</title>
        <authorList>
            <consortium name="DOE Joint Genome Institute"/>
            <person name="Jimenez D.J."/>
            <person name="Hector R.E."/>
            <person name="Riley R."/>
            <person name="Sun H."/>
            <person name="Grigoriev I.V."/>
            <person name="Van Elsas J.D."/>
            <person name="Nichols N.N."/>
        </authorList>
    </citation>
    <scope>NUCLEOTIDE SEQUENCE [LARGE SCALE GENOMIC DNA]</scope>
    <source>
        <strain evidence="9 10">NRRL 30616</strain>
    </source>
</reference>
<keyword evidence="10" id="KW-1185">Reference proteome</keyword>
<evidence type="ECO:0000256" key="1">
    <source>
        <dbReference type="ARBA" id="ARBA00004141"/>
    </source>
</evidence>
<evidence type="ECO:0000313" key="9">
    <source>
        <dbReference type="EMBL" id="OIW26302.1"/>
    </source>
</evidence>
<feature type="transmembrane region" description="Helical" evidence="7">
    <location>
        <begin position="551"/>
        <end position="569"/>
    </location>
</feature>
<sequence>MFRAPIQVLPFTNPRPPPVPTPPPLPPPPEDYDSIPPWFRVDIDKFPSRRCRVITEHTPPPRDISGVRWVVVILSILSSTFLFALDNTVVADVQPHIVLQFDAVDKLAWLSVAFIMAAVSTNLLFGQLYSQFWPKWLYIASVLVFEVGSAVCGAAPNMVMLIVGRALCGLGGSGMYLGVMSLVAATTTVQERPFYVGGIGLTWGLGTILGPLVGGLFADSYATWRWAFYINLVVGALVLPIYLLMLPSPDPRPEASIRARLREIDFVGAGLMLGAVTTFVVGINFGGIVYSWSSPVEIGLFLVSELMTLLFGLQQWLCIATTKERRLLPVEILTGKHAQTTLIMFCTTAAGGTGIFVPVYFIPLFFQFTRGDTPVRAAVRLLPFIFFGVAVTLAQGALLSHKSGRFGFYMAWFLAGGLLASAGGALMFLVTAFSSDAWVYGSSALLGTGVGMFSQAGFSVAQASVDEALGSKVAAFIALGQTGGITVSLAIANSVFVNEATMRLSQVFGQGLSKDQIHAAIAGVGTDFFEKLKPEVRVLVLNAIVEAMRKVYILVVVAGVLVVILSLGMKRERLFLSSAAPGA</sequence>
<dbReference type="Pfam" id="PF07690">
    <property type="entry name" value="MFS_1"/>
    <property type="match status" value="1"/>
</dbReference>
<dbReference type="AlphaFoldDB" id="A0A1J7IFR2"/>
<keyword evidence="5 7" id="KW-1133">Transmembrane helix</keyword>
<dbReference type="OrthoDB" id="10021397at2759"/>
<evidence type="ECO:0000256" key="7">
    <source>
        <dbReference type="SAM" id="Phobius"/>
    </source>
</evidence>
<evidence type="ECO:0000256" key="2">
    <source>
        <dbReference type="ARBA" id="ARBA00007520"/>
    </source>
</evidence>
<dbReference type="InParanoid" id="A0A1J7IFR2"/>
<keyword evidence="4 7" id="KW-0812">Transmembrane</keyword>
<dbReference type="EMBL" id="KV875100">
    <property type="protein sequence ID" value="OIW26302.1"/>
    <property type="molecule type" value="Genomic_DNA"/>
</dbReference>
<dbReference type="InterPro" id="IPR036259">
    <property type="entry name" value="MFS_trans_sf"/>
</dbReference>
<evidence type="ECO:0000256" key="4">
    <source>
        <dbReference type="ARBA" id="ARBA00022692"/>
    </source>
</evidence>
<dbReference type="GO" id="GO:0022857">
    <property type="term" value="F:transmembrane transporter activity"/>
    <property type="evidence" value="ECO:0007669"/>
    <property type="project" value="InterPro"/>
</dbReference>
<evidence type="ECO:0000256" key="6">
    <source>
        <dbReference type="ARBA" id="ARBA00023136"/>
    </source>
</evidence>
<feature type="transmembrane region" description="Helical" evidence="7">
    <location>
        <begin position="378"/>
        <end position="399"/>
    </location>
</feature>
<name>A0A1J7IFR2_9PEZI</name>
<feature type="transmembrane region" description="Helical" evidence="7">
    <location>
        <begin position="66"/>
        <end position="85"/>
    </location>
</feature>
<feature type="transmembrane region" description="Helical" evidence="7">
    <location>
        <begin position="107"/>
        <end position="125"/>
    </location>
</feature>
<dbReference type="Proteomes" id="UP000182658">
    <property type="component" value="Unassembled WGS sequence"/>
</dbReference>
<feature type="transmembrane region" description="Helical" evidence="7">
    <location>
        <begin position="226"/>
        <end position="245"/>
    </location>
</feature>
<comment type="similarity">
    <text evidence="2">Belongs to the major facilitator superfamily. TCR/Tet family.</text>
</comment>
<evidence type="ECO:0000256" key="3">
    <source>
        <dbReference type="ARBA" id="ARBA00022448"/>
    </source>
</evidence>
<dbReference type="PANTHER" id="PTHR23501">
    <property type="entry name" value="MAJOR FACILITATOR SUPERFAMILY"/>
    <property type="match status" value="1"/>
</dbReference>
<dbReference type="InterPro" id="IPR020846">
    <property type="entry name" value="MFS_dom"/>
</dbReference>
<evidence type="ECO:0000259" key="8">
    <source>
        <dbReference type="PROSITE" id="PS50850"/>
    </source>
</evidence>
<feature type="domain" description="Major facilitator superfamily (MFS) profile" evidence="8">
    <location>
        <begin position="72"/>
        <end position="574"/>
    </location>
</feature>
<protein>
    <submittedName>
        <fullName evidence="9">MFS general substrate transporter</fullName>
    </submittedName>
</protein>
<feature type="transmembrane region" description="Helical" evidence="7">
    <location>
        <begin position="473"/>
        <end position="496"/>
    </location>
</feature>
<feature type="transmembrane region" description="Helical" evidence="7">
    <location>
        <begin position="162"/>
        <end position="182"/>
    </location>
</feature>
<feature type="transmembrane region" description="Helical" evidence="7">
    <location>
        <begin position="137"/>
        <end position="156"/>
    </location>
</feature>
<evidence type="ECO:0000313" key="10">
    <source>
        <dbReference type="Proteomes" id="UP000182658"/>
    </source>
</evidence>
<dbReference type="Gene3D" id="1.20.1250.20">
    <property type="entry name" value="MFS general substrate transporter like domains"/>
    <property type="match status" value="1"/>
</dbReference>
<dbReference type="PROSITE" id="PS50850">
    <property type="entry name" value="MFS"/>
    <property type="match status" value="1"/>
</dbReference>
<feature type="transmembrane region" description="Helical" evidence="7">
    <location>
        <begin position="194"/>
        <end position="214"/>
    </location>
</feature>
<dbReference type="GO" id="GO:0005886">
    <property type="term" value="C:plasma membrane"/>
    <property type="evidence" value="ECO:0007669"/>
    <property type="project" value="TreeGrafter"/>
</dbReference>
<comment type="subcellular location">
    <subcellularLocation>
        <location evidence="1">Membrane</location>
        <topology evidence="1">Multi-pass membrane protein</topology>
    </subcellularLocation>
</comment>
<feature type="transmembrane region" description="Helical" evidence="7">
    <location>
        <begin position="411"/>
        <end position="433"/>
    </location>
</feature>
<gene>
    <name evidence="9" type="ORF">CONLIGDRAFT_581739</name>
</gene>
<dbReference type="PANTHER" id="PTHR23501:SF12">
    <property type="entry name" value="MAJOR FACILITATOR SUPERFAMILY (MFS) PROFILE DOMAIN-CONTAINING PROTEIN-RELATED"/>
    <property type="match status" value="1"/>
</dbReference>
<dbReference type="InterPro" id="IPR011701">
    <property type="entry name" value="MFS"/>
</dbReference>
<evidence type="ECO:0000256" key="5">
    <source>
        <dbReference type="ARBA" id="ARBA00022989"/>
    </source>
</evidence>